<reference evidence="2" key="1">
    <citation type="submission" date="2021-02" db="EMBL/GenBank/DDBJ databases">
        <authorList>
            <person name="Dougan E. K."/>
            <person name="Rhodes N."/>
            <person name="Thang M."/>
            <person name="Chan C."/>
        </authorList>
    </citation>
    <scope>NUCLEOTIDE SEQUENCE</scope>
</reference>
<sequence length="296" mass="32627">ELSHAEYREFAPTYSDVGFRIPEESDPRNKKPKQDDPDYAYGPDFFSYIQKHSHNLEIRCKYKISTPDDYTTPCTTPHSGKAHADLISYENLQSQRAREIDELYTRPFDDIVVEEFISNLPGPPIEEVDEPMEQAGGSADAPADSPSGEMAGEAKQDPADSPSGEMAGEAKQEPNSSEPMETDAPEGSPSGEESGVKVEEAERTTFPPTAAPDDVRMDDAGETGDRATGSSPSGEAPMPDMNFSADAANDHNNLYEQGIWGRLSFEDFAGEKEKEGLADTVDYQNFREAYHLIRNE</sequence>
<feature type="non-terminal residue" evidence="2">
    <location>
        <position position="296"/>
    </location>
</feature>
<feature type="region of interest" description="Disordered" evidence="1">
    <location>
        <begin position="16"/>
        <end position="40"/>
    </location>
</feature>
<dbReference type="AlphaFoldDB" id="A0A813BV52"/>
<feature type="non-terminal residue" evidence="2">
    <location>
        <position position="1"/>
    </location>
</feature>
<feature type="compositionally biased region" description="Basic and acidic residues" evidence="1">
    <location>
        <begin position="21"/>
        <end position="36"/>
    </location>
</feature>
<evidence type="ECO:0000256" key="1">
    <source>
        <dbReference type="SAM" id="MobiDB-lite"/>
    </source>
</evidence>
<keyword evidence="3" id="KW-1185">Reference proteome</keyword>
<protein>
    <submittedName>
        <fullName evidence="2">Uncharacterized protein</fullName>
    </submittedName>
</protein>
<accession>A0A813BV52</accession>
<feature type="compositionally biased region" description="Basic and acidic residues" evidence="1">
    <location>
        <begin position="213"/>
        <end position="225"/>
    </location>
</feature>
<gene>
    <name evidence="2" type="ORF">SNEC2469_LOCUS32045</name>
</gene>
<evidence type="ECO:0000313" key="3">
    <source>
        <dbReference type="Proteomes" id="UP000601435"/>
    </source>
</evidence>
<organism evidence="2 3">
    <name type="scientific">Symbiodinium necroappetens</name>
    <dbReference type="NCBI Taxonomy" id="1628268"/>
    <lineage>
        <taxon>Eukaryota</taxon>
        <taxon>Sar</taxon>
        <taxon>Alveolata</taxon>
        <taxon>Dinophyceae</taxon>
        <taxon>Suessiales</taxon>
        <taxon>Symbiodiniaceae</taxon>
        <taxon>Symbiodinium</taxon>
    </lineage>
</organism>
<dbReference type="EMBL" id="CAJNJA010079620">
    <property type="protein sequence ID" value="CAE7925681.1"/>
    <property type="molecule type" value="Genomic_DNA"/>
</dbReference>
<dbReference type="Proteomes" id="UP000601435">
    <property type="component" value="Unassembled WGS sequence"/>
</dbReference>
<name>A0A813BV52_9DINO</name>
<proteinExistence type="predicted"/>
<comment type="caution">
    <text evidence="2">The sequence shown here is derived from an EMBL/GenBank/DDBJ whole genome shotgun (WGS) entry which is preliminary data.</text>
</comment>
<feature type="region of interest" description="Disordered" evidence="1">
    <location>
        <begin position="119"/>
        <end position="249"/>
    </location>
</feature>
<feature type="compositionally biased region" description="Basic and acidic residues" evidence="1">
    <location>
        <begin position="194"/>
        <end position="203"/>
    </location>
</feature>
<evidence type="ECO:0000313" key="2">
    <source>
        <dbReference type="EMBL" id="CAE7925681.1"/>
    </source>
</evidence>